<dbReference type="Proteomes" id="UP000054337">
    <property type="component" value="Unassembled WGS sequence"/>
</dbReference>
<feature type="chain" id="PRO_5004894545" evidence="1">
    <location>
        <begin position="20"/>
        <end position="75"/>
    </location>
</feature>
<keyword evidence="1" id="KW-0732">Signal</keyword>
<reference evidence="2 3" key="1">
    <citation type="journal article" date="2013" name="PLoS Genet.">
        <title>Comparative genome structure, secondary metabolite, and effector coding capacity across Cochliobolus pathogens.</title>
        <authorList>
            <person name="Condon B.J."/>
            <person name="Leng Y."/>
            <person name="Wu D."/>
            <person name="Bushley K.E."/>
            <person name="Ohm R.A."/>
            <person name="Otillar R."/>
            <person name="Martin J."/>
            <person name="Schackwitz W."/>
            <person name="Grimwood J."/>
            <person name="MohdZainudin N."/>
            <person name="Xue C."/>
            <person name="Wang R."/>
            <person name="Manning V.A."/>
            <person name="Dhillon B."/>
            <person name="Tu Z.J."/>
            <person name="Steffenson B.J."/>
            <person name="Salamov A."/>
            <person name="Sun H."/>
            <person name="Lowry S."/>
            <person name="LaButti K."/>
            <person name="Han J."/>
            <person name="Copeland A."/>
            <person name="Lindquist E."/>
            <person name="Barry K."/>
            <person name="Schmutz J."/>
            <person name="Baker S.E."/>
            <person name="Ciuffetti L.M."/>
            <person name="Grigoriev I.V."/>
            <person name="Zhong S."/>
            <person name="Turgeon B.G."/>
        </authorList>
    </citation>
    <scope>NUCLEOTIDE SEQUENCE [LARGE SCALE GENOMIC DNA]</scope>
    <source>
        <strain evidence="2 3">FI3</strain>
    </source>
</reference>
<evidence type="ECO:0000313" key="2">
    <source>
        <dbReference type="EMBL" id="EUN30845.1"/>
    </source>
</evidence>
<accession>W7EY65</accession>
<feature type="signal peptide" evidence="1">
    <location>
        <begin position="1"/>
        <end position="19"/>
    </location>
</feature>
<dbReference type="GeneID" id="26255445"/>
<evidence type="ECO:0000313" key="3">
    <source>
        <dbReference type="Proteomes" id="UP000054337"/>
    </source>
</evidence>
<proteinExistence type="predicted"/>
<dbReference type="HOGENOM" id="CLU_2830839_0_0_1"/>
<dbReference type="RefSeq" id="XP_014560468.1">
    <property type="nucleotide sequence ID" value="XM_014704982.1"/>
</dbReference>
<dbReference type="EMBL" id="KI968702">
    <property type="protein sequence ID" value="EUN30845.1"/>
    <property type="molecule type" value="Genomic_DNA"/>
</dbReference>
<name>W7EY65_BIPV3</name>
<sequence>MQFRSIILAATGLLSVAYAAPASGSVVAENPIFTRQCAANGVCSTDVNGCTNLRCCSGAKQLPQLPLYCNHHYSI</sequence>
<keyword evidence="3" id="KW-1185">Reference proteome</keyword>
<dbReference type="OrthoDB" id="4844402at2759"/>
<dbReference type="AlphaFoldDB" id="W7EY65"/>
<evidence type="ECO:0000256" key="1">
    <source>
        <dbReference type="SAM" id="SignalP"/>
    </source>
</evidence>
<protein>
    <submittedName>
        <fullName evidence="2">Uncharacterized protein</fullName>
    </submittedName>
</protein>
<organism evidence="2 3">
    <name type="scientific">Bipolaris victoriae (strain FI3)</name>
    <name type="common">Victoria blight of oats agent</name>
    <name type="synonym">Cochliobolus victoriae</name>
    <dbReference type="NCBI Taxonomy" id="930091"/>
    <lineage>
        <taxon>Eukaryota</taxon>
        <taxon>Fungi</taxon>
        <taxon>Dikarya</taxon>
        <taxon>Ascomycota</taxon>
        <taxon>Pezizomycotina</taxon>
        <taxon>Dothideomycetes</taxon>
        <taxon>Pleosporomycetidae</taxon>
        <taxon>Pleosporales</taxon>
        <taxon>Pleosporineae</taxon>
        <taxon>Pleosporaceae</taxon>
        <taxon>Bipolaris</taxon>
    </lineage>
</organism>
<gene>
    <name evidence="2" type="ORF">COCVIDRAFT_34400</name>
</gene>